<feature type="signal peptide" evidence="1">
    <location>
        <begin position="1"/>
        <end position="25"/>
    </location>
</feature>
<dbReference type="Gene3D" id="2.120.10.30">
    <property type="entry name" value="TolB, C-terminal domain"/>
    <property type="match status" value="1"/>
</dbReference>
<dbReference type="Pfam" id="PF16640">
    <property type="entry name" value="Big_3_5"/>
    <property type="match status" value="1"/>
</dbReference>
<sequence length="570" mass="57709">MFIFQNALRFFFLLLCLAAANIVRAALPGDLDPSFSGDGMLTEDIGCALSSSTLMSVKLLRDLQGSLYTIGFCSTAAAGSSQGNTAIKIIKLDANGNRVTSFGHGGIATIDTTDFDTANAAALDGSGNMIIVGSSILFDPQPVESFGIWKVSCDSGALVGSFGNNGAKILPMHNYSRAFAVLLDSAGQIYVGGQAGTPDAVFAVAKLDGNGNLVSAFGIGGMATFGTAPNSFSNVESIALDSSGHLFLAGETHSNANGANYDYAVVKIDAVSAGPNIAFGSNGLRTFDLGNNDDDFLNAALLEVSGNIYLGGGTSTPISADESVFVSAVVKLDATTGTFVGTFGHNGIKSNFGGDGGMLDALAIDAGGHLYGAGTQLNTTATSNDLLIAKFDGNGNPLTDFGSGGSKEFSITGADGATAMLLDDAGRMYVAGVAENDSGASETPRVFLAARLFTVATAESGGSLHVSHTTLTSSLNPAPAGNSVSFTASISTSGAAPSGKVKFYDGNTLICTNVTIVSGHASCSTSGLIGRIAAHAISARYAGDASNLVSSSDVLEQRILGDEVFIGGFE</sequence>
<feature type="domain" description="Bacterial Ig-like" evidence="2">
    <location>
        <begin position="471"/>
        <end position="555"/>
    </location>
</feature>
<dbReference type="RefSeq" id="WP_129834342.1">
    <property type="nucleotide sequence ID" value="NZ_CP035704.1"/>
</dbReference>
<reference evidence="3 4" key="1">
    <citation type="submission" date="2019-01" db="EMBL/GenBank/DDBJ databases">
        <title>Pseudolysobacter antarctica gen. nov., sp. nov., isolated from Fildes Peninsula, Antarctica.</title>
        <authorList>
            <person name="Wei Z."/>
            <person name="Peng F."/>
        </authorList>
    </citation>
    <scope>NUCLEOTIDE SEQUENCE [LARGE SCALE GENOMIC DNA]</scope>
    <source>
        <strain evidence="3 4">AQ6-296</strain>
    </source>
</reference>
<dbReference type="Gene3D" id="2.60.40.10">
    <property type="entry name" value="Immunoglobulins"/>
    <property type="match status" value="1"/>
</dbReference>
<dbReference type="InterPro" id="IPR011042">
    <property type="entry name" value="6-blade_b-propeller_TolB-like"/>
</dbReference>
<dbReference type="Proteomes" id="UP000291562">
    <property type="component" value="Chromosome"/>
</dbReference>
<organism evidence="3 4">
    <name type="scientific">Pseudolysobacter antarcticus</name>
    <dbReference type="NCBI Taxonomy" id="2511995"/>
    <lineage>
        <taxon>Bacteria</taxon>
        <taxon>Pseudomonadati</taxon>
        <taxon>Pseudomonadota</taxon>
        <taxon>Gammaproteobacteria</taxon>
        <taxon>Lysobacterales</taxon>
        <taxon>Rhodanobacteraceae</taxon>
        <taxon>Pseudolysobacter</taxon>
    </lineage>
</organism>
<protein>
    <recommendedName>
        <fullName evidence="2">Bacterial Ig-like domain-containing protein</fullName>
    </recommendedName>
</protein>
<dbReference type="InterPro" id="IPR032109">
    <property type="entry name" value="Big_3_5"/>
</dbReference>
<dbReference type="KEGG" id="xbc:ELE36_14075"/>
<evidence type="ECO:0000259" key="2">
    <source>
        <dbReference type="Pfam" id="PF16640"/>
    </source>
</evidence>
<dbReference type="EMBL" id="CP035704">
    <property type="protein sequence ID" value="QBB71389.1"/>
    <property type="molecule type" value="Genomic_DNA"/>
</dbReference>
<dbReference type="AlphaFoldDB" id="A0A411HLI2"/>
<evidence type="ECO:0000313" key="3">
    <source>
        <dbReference type="EMBL" id="QBB71389.1"/>
    </source>
</evidence>
<proteinExistence type="predicted"/>
<keyword evidence="1" id="KW-0732">Signal</keyword>
<evidence type="ECO:0000256" key="1">
    <source>
        <dbReference type="SAM" id="SignalP"/>
    </source>
</evidence>
<accession>A0A411HLI2</accession>
<evidence type="ECO:0000313" key="4">
    <source>
        <dbReference type="Proteomes" id="UP000291562"/>
    </source>
</evidence>
<keyword evidence="4" id="KW-1185">Reference proteome</keyword>
<dbReference type="InterPro" id="IPR013783">
    <property type="entry name" value="Ig-like_fold"/>
</dbReference>
<feature type="chain" id="PRO_5019042899" description="Bacterial Ig-like domain-containing protein" evidence="1">
    <location>
        <begin position="26"/>
        <end position="570"/>
    </location>
</feature>
<dbReference type="OrthoDB" id="9799230at2"/>
<gene>
    <name evidence="3" type="ORF">ELE36_14075</name>
</gene>
<name>A0A411HLI2_9GAMM</name>
<dbReference type="SUPFAM" id="SSF63829">
    <property type="entry name" value="Calcium-dependent phosphotriesterase"/>
    <property type="match status" value="1"/>
</dbReference>